<dbReference type="InterPro" id="IPR000182">
    <property type="entry name" value="GNAT_dom"/>
</dbReference>
<dbReference type="PROSITE" id="PS51186">
    <property type="entry name" value="GNAT"/>
    <property type="match status" value="1"/>
</dbReference>
<proteinExistence type="predicted"/>
<dbReference type="InterPro" id="IPR051531">
    <property type="entry name" value="N-acetyltransferase"/>
</dbReference>
<protein>
    <submittedName>
        <fullName evidence="2">RimJ/RimL family protein N-acetyltransferase</fullName>
    </submittedName>
</protein>
<organism evidence="2 3">
    <name type="scientific">Amycolatopsis cihanbeyliensis</name>
    <dbReference type="NCBI Taxonomy" id="1128664"/>
    <lineage>
        <taxon>Bacteria</taxon>
        <taxon>Bacillati</taxon>
        <taxon>Actinomycetota</taxon>
        <taxon>Actinomycetes</taxon>
        <taxon>Pseudonocardiales</taxon>
        <taxon>Pseudonocardiaceae</taxon>
        <taxon>Amycolatopsis</taxon>
    </lineage>
</organism>
<evidence type="ECO:0000313" key="3">
    <source>
        <dbReference type="Proteomes" id="UP000320876"/>
    </source>
</evidence>
<dbReference type="AlphaFoldDB" id="A0A542CT72"/>
<keyword evidence="2" id="KW-0808">Transferase</keyword>
<gene>
    <name evidence="2" type="ORF">FB471_6151</name>
</gene>
<dbReference type="EMBL" id="VFML01000002">
    <property type="protein sequence ID" value="TQI94005.1"/>
    <property type="molecule type" value="Genomic_DNA"/>
</dbReference>
<comment type="caution">
    <text evidence="2">The sequence shown here is derived from an EMBL/GenBank/DDBJ whole genome shotgun (WGS) entry which is preliminary data.</text>
</comment>
<dbReference type="Proteomes" id="UP000320876">
    <property type="component" value="Unassembled WGS sequence"/>
</dbReference>
<keyword evidence="3" id="KW-1185">Reference proteome</keyword>
<feature type="domain" description="N-acetyltransferase" evidence="1">
    <location>
        <begin position="16"/>
        <end position="183"/>
    </location>
</feature>
<dbReference type="PANTHER" id="PTHR43792:SF1">
    <property type="entry name" value="N-ACETYLTRANSFERASE DOMAIN-CONTAINING PROTEIN"/>
    <property type="match status" value="1"/>
</dbReference>
<dbReference type="SUPFAM" id="SSF55729">
    <property type="entry name" value="Acyl-CoA N-acyltransferases (Nat)"/>
    <property type="match status" value="1"/>
</dbReference>
<dbReference type="InterPro" id="IPR016181">
    <property type="entry name" value="Acyl_CoA_acyltransferase"/>
</dbReference>
<accession>A0A542CT72</accession>
<reference evidence="2 3" key="1">
    <citation type="submission" date="2019-06" db="EMBL/GenBank/DDBJ databases">
        <title>Sequencing the genomes of 1000 actinobacteria strains.</title>
        <authorList>
            <person name="Klenk H.-P."/>
        </authorList>
    </citation>
    <scope>NUCLEOTIDE SEQUENCE [LARGE SCALE GENOMIC DNA]</scope>
    <source>
        <strain evidence="2 3">DSM 45679</strain>
    </source>
</reference>
<evidence type="ECO:0000313" key="2">
    <source>
        <dbReference type="EMBL" id="TQI94005.1"/>
    </source>
</evidence>
<dbReference type="PANTHER" id="PTHR43792">
    <property type="entry name" value="GNAT FAMILY, PUTATIVE (AFU_ORTHOLOGUE AFUA_3G00765)-RELATED-RELATED"/>
    <property type="match status" value="1"/>
</dbReference>
<sequence length="189" mass="21399">MATMLRPEFPIGTARLDLRPFTMADLEQVHAYQSRADVARYLYWEPRSAAEVEAALARRLDRDRLTREGDCLSLAVRRVDTGHLIGELDLDWLSERHRSGEIGFIFHPDQHGHGFATESAAELLRLGFTGLGLHRIIARCDARNTASAGVMERLGMRREAYLRHNEIVKGRWADALVYAILDSEWTAGT</sequence>
<evidence type="ECO:0000259" key="1">
    <source>
        <dbReference type="PROSITE" id="PS51186"/>
    </source>
</evidence>
<dbReference type="GO" id="GO:0016747">
    <property type="term" value="F:acyltransferase activity, transferring groups other than amino-acyl groups"/>
    <property type="evidence" value="ECO:0007669"/>
    <property type="project" value="InterPro"/>
</dbReference>
<name>A0A542CT72_AMYCI</name>
<dbReference type="Gene3D" id="3.40.630.30">
    <property type="match status" value="1"/>
</dbReference>
<dbReference type="Pfam" id="PF13302">
    <property type="entry name" value="Acetyltransf_3"/>
    <property type="match status" value="1"/>
</dbReference>